<protein>
    <submittedName>
        <fullName evidence="1">Cyclase family protein</fullName>
    </submittedName>
</protein>
<dbReference type="RefSeq" id="WP_243921466.1">
    <property type="nucleotide sequence ID" value="NZ_JALHLG010000016.1"/>
</dbReference>
<comment type="caution">
    <text evidence="1">The sequence shown here is derived from an EMBL/GenBank/DDBJ whole genome shotgun (WGS) entry which is preliminary data.</text>
</comment>
<organism evidence="1 2">
    <name type="scientific">Novosphingobium beihaiensis</name>
    <dbReference type="NCBI Taxonomy" id="2930389"/>
    <lineage>
        <taxon>Bacteria</taxon>
        <taxon>Pseudomonadati</taxon>
        <taxon>Pseudomonadota</taxon>
        <taxon>Alphaproteobacteria</taxon>
        <taxon>Sphingomonadales</taxon>
        <taxon>Sphingomonadaceae</taxon>
        <taxon>Novosphingobium</taxon>
    </lineage>
</organism>
<accession>A0ABT0BRD8</accession>
<dbReference type="SUPFAM" id="SSF102198">
    <property type="entry name" value="Putative cyclase"/>
    <property type="match status" value="1"/>
</dbReference>
<reference evidence="1 2" key="1">
    <citation type="submission" date="2022-04" db="EMBL/GenBank/DDBJ databases">
        <title>Identification of a novel bacterium isolated from mangrove sediments.</title>
        <authorList>
            <person name="Pan X."/>
        </authorList>
    </citation>
    <scope>NUCLEOTIDE SEQUENCE [LARGE SCALE GENOMIC DNA]</scope>
    <source>
        <strain evidence="1 2">B2638</strain>
    </source>
</reference>
<dbReference type="PANTHER" id="PTHR34861">
    <property type="match status" value="1"/>
</dbReference>
<name>A0ABT0BRD8_9SPHN</name>
<proteinExistence type="predicted"/>
<dbReference type="InterPro" id="IPR007325">
    <property type="entry name" value="KFase/CYL"/>
</dbReference>
<evidence type="ECO:0000313" key="2">
    <source>
        <dbReference type="Proteomes" id="UP001202281"/>
    </source>
</evidence>
<dbReference type="PANTHER" id="PTHR34861:SF10">
    <property type="entry name" value="CYCLASE"/>
    <property type="match status" value="1"/>
</dbReference>
<dbReference type="InterPro" id="IPR037175">
    <property type="entry name" value="KFase_sf"/>
</dbReference>
<gene>
    <name evidence="1" type="ORF">MTR66_12410</name>
</gene>
<dbReference type="Pfam" id="PF04199">
    <property type="entry name" value="Cyclase"/>
    <property type="match status" value="1"/>
</dbReference>
<dbReference type="Gene3D" id="3.50.30.50">
    <property type="entry name" value="Putative cyclase"/>
    <property type="match status" value="1"/>
</dbReference>
<evidence type="ECO:0000313" key="1">
    <source>
        <dbReference type="EMBL" id="MCJ2187614.1"/>
    </source>
</evidence>
<dbReference type="Proteomes" id="UP001202281">
    <property type="component" value="Unassembled WGS sequence"/>
</dbReference>
<keyword evidence="2" id="KW-1185">Reference proteome</keyword>
<sequence>MCVSGDIPHARELLKDAPKNWGKWGPDDEVGSLNYLNEPEVLSGRDCIRSGKTFTLGLEIGRPEGDPIWPGRPQPQRVQIRDRGDFLAGAGKNYPGGLEDSDDMIIMMLQGSTQYDALGHVWYDDQIWNGYPAETTAGGLKKASVCPIGERGVVGRGVLIDMARHRGKKVLGRGETFTHKDLMEAAAAQGVEIRKRDILVIRTGWIGSFYYTPAEEFYKDFLEPGLTYSPELVQWFADMEIPSLCTDTIANEVTFEPETGVLLPLHMALMRNLGITLAEILLLDKLADDCAADGQWDFLYTAAPLKVVQGTGAPVNPVVIK</sequence>
<dbReference type="EMBL" id="JALHLG010000016">
    <property type="protein sequence ID" value="MCJ2187614.1"/>
    <property type="molecule type" value="Genomic_DNA"/>
</dbReference>